<evidence type="ECO:0000313" key="1">
    <source>
        <dbReference type="EMBL" id="TFK88027.1"/>
    </source>
</evidence>
<organism evidence="1 2">
    <name type="scientific">Polyporus arcularius HHB13444</name>
    <dbReference type="NCBI Taxonomy" id="1314778"/>
    <lineage>
        <taxon>Eukaryota</taxon>
        <taxon>Fungi</taxon>
        <taxon>Dikarya</taxon>
        <taxon>Basidiomycota</taxon>
        <taxon>Agaricomycotina</taxon>
        <taxon>Agaricomycetes</taxon>
        <taxon>Polyporales</taxon>
        <taxon>Polyporaceae</taxon>
        <taxon>Polyporus</taxon>
    </lineage>
</organism>
<dbReference type="EMBL" id="ML211129">
    <property type="protein sequence ID" value="TFK88027.1"/>
    <property type="molecule type" value="Genomic_DNA"/>
</dbReference>
<dbReference type="InParanoid" id="A0A5C3PG80"/>
<reference evidence="1 2" key="1">
    <citation type="journal article" date="2019" name="Nat. Ecol. Evol.">
        <title>Megaphylogeny resolves global patterns of mushroom evolution.</title>
        <authorList>
            <person name="Varga T."/>
            <person name="Krizsan K."/>
            <person name="Foldi C."/>
            <person name="Dima B."/>
            <person name="Sanchez-Garcia M."/>
            <person name="Sanchez-Ramirez S."/>
            <person name="Szollosi G.J."/>
            <person name="Szarkandi J.G."/>
            <person name="Papp V."/>
            <person name="Albert L."/>
            <person name="Andreopoulos W."/>
            <person name="Angelini C."/>
            <person name="Antonin V."/>
            <person name="Barry K.W."/>
            <person name="Bougher N.L."/>
            <person name="Buchanan P."/>
            <person name="Buyck B."/>
            <person name="Bense V."/>
            <person name="Catcheside P."/>
            <person name="Chovatia M."/>
            <person name="Cooper J."/>
            <person name="Damon W."/>
            <person name="Desjardin D."/>
            <person name="Finy P."/>
            <person name="Geml J."/>
            <person name="Haridas S."/>
            <person name="Hughes K."/>
            <person name="Justo A."/>
            <person name="Karasinski D."/>
            <person name="Kautmanova I."/>
            <person name="Kiss B."/>
            <person name="Kocsube S."/>
            <person name="Kotiranta H."/>
            <person name="LaButti K.M."/>
            <person name="Lechner B.E."/>
            <person name="Liimatainen K."/>
            <person name="Lipzen A."/>
            <person name="Lukacs Z."/>
            <person name="Mihaltcheva S."/>
            <person name="Morgado L.N."/>
            <person name="Niskanen T."/>
            <person name="Noordeloos M.E."/>
            <person name="Ohm R.A."/>
            <person name="Ortiz-Santana B."/>
            <person name="Ovrebo C."/>
            <person name="Racz N."/>
            <person name="Riley R."/>
            <person name="Savchenko A."/>
            <person name="Shiryaev A."/>
            <person name="Soop K."/>
            <person name="Spirin V."/>
            <person name="Szebenyi C."/>
            <person name="Tomsovsky M."/>
            <person name="Tulloss R.E."/>
            <person name="Uehling J."/>
            <person name="Grigoriev I.V."/>
            <person name="Vagvolgyi C."/>
            <person name="Papp T."/>
            <person name="Martin F.M."/>
            <person name="Miettinen O."/>
            <person name="Hibbett D.S."/>
            <person name="Nagy L.G."/>
        </authorList>
    </citation>
    <scope>NUCLEOTIDE SEQUENCE [LARGE SCALE GENOMIC DNA]</scope>
    <source>
        <strain evidence="1 2">HHB13444</strain>
    </source>
</reference>
<sequence>MGLACDVYTKLLFRRGHGYPLWEPEPTKAGEVLVGDVGYILEGSFYRLFNATLPAGHAVHQQCGVPDGYEPFIYPDTLLHRRAHALQPGPICSTSVVARSVDASLGVGTGAPAGAVAQLRFKCADEQGAVLVLKDDGAREALHPSRDLVQYIVRNHEAWHRFAQDVFRLDLAASDVLFVSGCVKTGAWALAAATHRAREGELVFGGTFGALSQASFSVAAAEKLTMSVEHRCGPEPPQGSVSAESQSRRDQCVFLHYYKLKRRRVLGPKVMRAASVEPSLGRPPSPEPFLEGVSCDTSSGSIELAPGPAEFCDPVDSILEYILDVRPTAVPSLVLEYARN</sequence>
<protein>
    <submittedName>
        <fullName evidence="1">Uncharacterized protein</fullName>
    </submittedName>
</protein>
<proteinExistence type="predicted"/>
<accession>A0A5C3PG80</accession>
<evidence type="ECO:0000313" key="2">
    <source>
        <dbReference type="Proteomes" id="UP000308197"/>
    </source>
</evidence>
<keyword evidence="2" id="KW-1185">Reference proteome</keyword>
<dbReference type="Proteomes" id="UP000308197">
    <property type="component" value="Unassembled WGS sequence"/>
</dbReference>
<dbReference type="AlphaFoldDB" id="A0A5C3PG80"/>
<name>A0A5C3PG80_9APHY</name>
<gene>
    <name evidence="1" type="ORF">K466DRAFT_89539</name>
</gene>